<organism evidence="2 3">
    <name type="scientific">Ramlibacter albus</name>
    <dbReference type="NCBI Taxonomy" id="2079448"/>
    <lineage>
        <taxon>Bacteria</taxon>
        <taxon>Pseudomonadati</taxon>
        <taxon>Pseudomonadota</taxon>
        <taxon>Betaproteobacteria</taxon>
        <taxon>Burkholderiales</taxon>
        <taxon>Comamonadaceae</taxon>
        <taxon>Ramlibacter</taxon>
    </lineage>
</organism>
<name>A0A923S2D9_9BURK</name>
<dbReference type="PANTHER" id="PTHR22939:SF129">
    <property type="entry name" value="SERINE PROTEASE HTRA2, MITOCHONDRIAL"/>
    <property type="match status" value="1"/>
</dbReference>
<dbReference type="GO" id="GO:0004252">
    <property type="term" value="F:serine-type endopeptidase activity"/>
    <property type="evidence" value="ECO:0007669"/>
    <property type="project" value="InterPro"/>
</dbReference>
<dbReference type="SUPFAM" id="SSF50494">
    <property type="entry name" value="Trypsin-like serine proteases"/>
    <property type="match status" value="1"/>
</dbReference>
<gene>
    <name evidence="2" type="ORF">H8R02_09325</name>
</gene>
<reference evidence="2" key="1">
    <citation type="submission" date="2020-08" db="EMBL/GenBank/DDBJ databases">
        <title>Ramlibacter sp. GTP1 16S ribosomal RNA gene genome sequencing and assembly.</title>
        <authorList>
            <person name="Kang M."/>
        </authorList>
    </citation>
    <scope>NUCLEOTIDE SEQUENCE</scope>
    <source>
        <strain evidence="2">GTP1</strain>
    </source>
</reference>
<dbReference type="Gene3D" id="2.40.10.120">
    <property type="match status" value="1"/>
</dbReference>
<evidence type="ECO:0000256" key="1">
    <source>
        <dbReference type="SAM" id="SignalP"/>
    </source>
</evidence>
<keyword evidence="3" id="KW-1185">Reference proteome</keyword>
<dbReference type="Pfam" id="PF13365">
    <property type="entry name" value="Trypsin_2"/>
    <property type="match status" value="1"/>
</dbReference>
<evidence type="ECO:0000313" key="3">
    <source>
        <dbReference type="Proteomes" id="UP000596827"/>
    </source>
</evidence>
<sequence length="259" mass="26427">MARRSWRAAAACIVVLALAGGCGGGSEEGSLTINIPAPQQSTPQSPFQYQFPPANQVPPAPNSPVATAVVAQAVLIGGASGFFVRPNLILTNWHVASPYLNGNTQAYPMPVVLTDGRSFNGTVVAWDASVDAALVRVAAASSPQGLPMGRSHELRPGNAVFAIGNRLQQGFVYVGGNYVEHAPVGIPCGAPANTRDAVVVAADVANGNSGGPLFNAQGQVVGMVSCMATGGFAGVRGIAIPSETLVDWLNGLDWARIGG</sequence>
<protein>
    <submittedName>
        <fullName evidence="2">Trypsin-like peptidase domain-containing protein</fullName>
    </submittedName>
</protein>
<dbReference type="InterPro" id="IPR001940">
    <property type="entry name" value="Peptidase_S1C"/>
</dbReference>
<feature type="signal peptide" evidence="1">
    <location>
        <begin position="1"/>
        <end position="19"/>
    </location>
</feature>
<feature type="chain" id="PRO_5037449207" evidence="1">
    <location>
        <begin position="20"/>
        <end position="259"/>
    </location>
</feature>
<dbReference type="RefSeq" id="WP_187081135.1">
    <property type="nucleotide sequence ID" value="NZ_JACORU010000003.1"/>
</dbReference>
<comment type="caution">
    <text evidence="2">The sequence shown here is derived from an EMBL/GenBank/DDBJ whole genome shotgun (WGS) entry which is preliminary data.</text>
</comment>
<dbReference type="EMBL" id="JACORU010000003">
    <property type="protein sequence ID" value="MBC5764648.1"/>
    <property type="molecule type" value="Genomic_DNA"/>
</dbReference>
<dbReference type="Proteomes" id="UP000596827">
    <property type="component" value="Unassembled WGS sequence"/>
</dbReference>
<dbReference type="AlphaFoldDB" id="A0A923S2D9"/>
<evidence type="ECO:0000313" key="2">
    <source>
        <dbReference type="EMBL" id="MBC5764648.1"/>
    </source>
</evidence>
<dbReference type="PANTHER" id="PTHR22939">
    <property type="entry name" value="SERINE PROTEASE FAMILY S1C HTRA-RELATED"/>
    <property type="match status" value="1"/>
</dbReference>
<proteinExistence type="predicted"/>
<accession>A0A923S2D9</accession>
<dbReference type="GO" id="GO:0006508">
    <property type="term" value="P:proteolysis"/>
    <property type="evidence" value="ECO:0007669"/>
    <property type="project" value="InterPro"/>
</dbReference>
<dbReference type="PRINTS" id="PR00834">
    <property type="entry name" value="PROTEASES2C"/>
</dbReference>
<keyword evidence="1" id="KW-0732">Signal</keyword>
<dbReference type="InterPro" id="IPR009003">
    <property type="entry name" value="Peptidase_S1_PA"/>
</dbReference>
<dbReference type="PROSITE" id="PS51257">
    <property type="entry name" value="PROKAR_LIPOPROTEIN"/>
    <property type="match status" value="1"/>
</dbReference>